<dbReference type="InterPro" id="IPR037695">
    <property type="entry name" value="IQUB"/>
</dbReference>
<dbReference type="STRING" id="7897.ENSLACP00000013138"/>
<reference evidence="4" key="1">
    <citation type="submission" date="2011-08" db="EMBL/GenBank/DDBJ databases">
        <title>The draft genome of Latimeria chalumnae.</title>
        <authorList>
            <person name="Di Palma F."/>
            <person name="Alfoldi J."/>
            <person name="Johnson J."/>
            <person name="Berlin A."/>
            <person name="Gnerre S."/>
            <person name="Jaffe D."/>
            <person name="MacCallum I."/>
            <person name="Young S."/>
            <person name="Walker B.J."/>
            <person name="Lander E."/>
            <person name="Lindblad-Toh K."/>
        </authorList>
    </citation>
    <scope>NUCLEOTIDE SEQUENCE [LARGE SCALE GENOMIC DNA]</scope>
    <source>
        <strain evidence="4">Wild caught</strain>
    </source>
</reference>
<dbReference type="EMBL" id="AFYH01155256">
    <property type="status" value="NOT_ANNOTATED_CDS"/>
    <property type="molecule type" value="Genomic_DNA"/>
</dbReference>
<gene>
    <name evidence="3" type="primary">IQUB</name>
</gene>
<dbReference type="Proteomes" id="UP000008672">
    <property type="component" value="Unassembled WGS sequence"/>
</dbReference>
<dbReference type="Pfam" id="PF25805">
    <property type="entry name" value="IQUB"/>
    <property type="match status" value="1"/>
</dbReference>
<dbReference type="eggNOG" id="ENOG502QRQT">
    <property type="taxonomic scope" value="Eukaryota"/>
</dbReference>
<sequence>MEISETEQVPGEVTTETSEAEQAPDELTIEISETEQVPGEVTTETSEGEQVPDELTIELPETEELFDPLMTENEQELKPEVVTSSKALVYNYNMHHIQYVILQALLFLKKAHKKKKKKKKSISSSVVKIMLMPGNHVMTLAFEIGRTAGYLKYHLASELKIPPDVIQLMFSEGKLLKNSVILMDLGVIPNGTVQIEMSSTDPENYPIRPVNLQQEYNMPDVITVRVQTDATTYQDVVVEIERCTFHKPFLGGYKHKVTGVEFHNAGTQTRPKKRPDKGIDVFCRDTQKQTVVEKHQYQQTANTTSTQMNKIGCYISNMTDKLSKPKKYLTAAELRAIRLIAVIVIQKYFRRWHAKRYVDGLRRQRDQRLEWEREEELHKKREKEARLRQEYERRMNPKTKEDFDLLYNALAGWKQEELDHINSTLTGAERKAALCALQEQEAQLIASIGRHKLDADEENHQKSIQSLLDKCAAPKKWKAFDGLITEMDTQFTIRARQLRDIYNSITMKYLTHDERLDALLTLKHTIKEHNCKLTQEIMELIDREADLLMRQVKDSNLEGLRKRIATLFLQYIKTPTFNPEIVRLLKVPQDPTILRKDVYFCSSCCNYLPSTEFPLGVNSRTVGRCQSCIKVDNDGRGREELSEYKRILRHLWKSEAKYQDDAKIAFLLQEQDLRYLVEKIWAAQSILSAWDDLGDLVLIRWDKYCEWSPWNCILLTQDEAAAHFKLADIEKAYGAAFLRKVKYRHTLAKKFFSQIPVMARFLHGSQPLSYGSDLLITKPIPFTSSN</sequence>
<accession>H3AU17</accession>
<dbReference type="EMBL" id="AFYH01155258">
    <property type="status" value="NOT_ANNOTATED_CDS"/>
    <property type="molecule type" value="Genomic_DNA"/>
</dbReference>
<dbReference type="Ensembl" id="ENSLACT00000013234.1">
    <property type="protein sequence ID" value="ENSLACP00000013138.1"/>
    <property type="gene ID" value="ENSLACG00000011571.1"/>
</dbReference>
<feature type="region of interest" description="Disordered" evidence="1">
    <location>
        <begin position="1"/>
        <end position="53"/>
    </location>
</feature>
<dbReference type="GeneTree" id="ENSGT00390000014326"/>
<proteinExistence type="predicted"/>
<dbReference type="Bgee" id="ENSLACG00000011571">
    <property type="expression patterns" value="Expressed in chordate pharynx and 3 other cell types or tissues"/>
</dbReference>
<dbReference type="PROSITE" id="PS50096">
    <property type="entry name" value="IQ"/>
    <property type="match status" value="1"/>
</dbReference>
<feature type="domain" description="Ubiquitin-like" evidence="2">
    <location>
        <begin position="127"/>
        <end position="202"/>
    </location>
</feature>
<evidence type="ECO:0000313" key="4">
    <source>
        <dbReference type="Proteomes" id="UP000008672"/>
    </source>
</evidence>
<dbReference type="EMBL" id="AFYH01155255">
    <property type="status" value="NOT_ANNOTATED_CDS"/>
    <property type="molecule type" value="Genomic_DNA"/>
</dbReference>
<protein>
    <submittedName>
        <fullName evidence="3">IQ motif and ubiquitin domain containing</fullName>
    </submittedName>
</protein>
<dbReference type="EMBL" id="AFYH01155259">
    <property type="status" value="NOT_ANNOTATED_CDS"/>
    <property type="molecule type" value="Genomic_DNA"/>
</dbReference>
<dbReference type="InParanoid" id="H3AU17"/>
<keyword evidence="4" id="KW-1185">Reference proteome</keyword>
<dbReference type="CDD" id="cd17061">
    <property type="entry name" value="Ubl_IQUB"/>
    <property type="match status" value="1"/>
</dbReference>
<dbReference type="AlphaFoldDB" id="H3AU17"/>
<dbReference type="InterPro" id="IPR057887">
    <property type="entry name" value="IQUB_helical"/>
</dbReference>
<dbReference type="GO" id="GO:0001669">
    <property type="term" value="C:acrosomal vesicle"/>
    <property type="evidence" value="ECO:0007669"/>
    <property type="project" value="TreeGrafter"/>
</dbReference>
<dbReference type="OMA" id="TFAQKER"/>
<dbReference type="GO" id="GO:0030317">
    <property type="term" value="P:flagellated sperm motility"/>
    <property type="evidence" value="ECO:0007669"/>
    <property type="project" value="TreeGrafter"/>
</dbReference>
<dbReference type="Gene3D" id="3.10.20.90">
    <property type="entry name" value="Phosphatidylinositol 3-kinase Catalytic Subunit, Chain A, domain 1"/>
    <property type="match status" value="1"/>
</dbReference>
<dbReference type="PANTHER" id="PTHR21074:SF0">
    <property type="entry name" value="IQ AND UBIQUITIN-LIKE DOMAIN-CONTAINING PROTEIN"/>
    <property type="match status" value="1"/>
</dbReference>
<feature type="compositionally biased region" description="Acidic residues" evidence="1">
    <location>
        <begin position="18"/>
        <end position="28"/>
    </location>
</feature>
<dbReference type="PROSITE" id="PS50053">
    <property type="entry name" value="UBIQUITIN_2"/>
    <property type="match status" value="1"/>
</dbReference>
<dbReference type="GO" id="GO:0060271">
    <property type="term" value="P:cilium assembly"/>
    <property type="evidence" value="ECO:0007669"/>
    <property type="project" value="TreeGrafter"/>
</dbReference>
<evidence type="ECO:0000256" key="1">
    <source>
        <dbReference type="SAM" id="MobiDB-lite"/>
    </source>
</evidence>
<name>H3AU17_LATCH</name>
<dbReference type="FunCoup" id="H3AU17">
    <property type="interactions" value="123"/>
</dbReference>
<dbReference type="SUPFAM" id="SSF54236">
    <property type="entry name" value="Ubiquitin-like"/>
    <property type="match status" value="1"/>
</dbReference>
<dbReference type="EMBL" id="AFYH01155257">
    <property type="status" value="NOT_ANNOTATED_CDS"/>
    <property type="molecule type" value="Genomic_DNA"/>
</dbReference>
<reference evidence="3" key="2">
    <citation type="submission" date="2025-08" db="UniProtKB">
        <authorList>
            <consortium name="Ensembl"/>
        </authorList>
    </citation>
    <scope>IDENTIFICATION</scope>
</reference>
<dbReference type="EMBL" id="AFYH01155260">
    <property type="status" value="NOT_ANNOTATED_CDS"/>
    <property type="molecule type" value="Genomic_DNA"/>
</dbReference>
<dbReference type="InterPro" id="IPR029071">
    <property type="entry name" value="Ubiquitin-like_domsf"/>
</dbReference>
<reference evidence="3" key="3">
    <citation type="submission" date="2025-09" db="UniProtKB">
        <authorList>
            <consortium name="Ensembl"/>
        </authorList>
    </citation>
    <scope>IDENTIFICATION</scope>
</reference>
<dbReference type="HOGENOM" id="CLU_014415_0_0_1"/>
<organism evidence="3 4">
    <name type="scientific">Latimeria chalumnae</name>
    <name type="common">Coelacanth</name>
    <dbReference type="NCBI Taxonomy" id="7897"/>
    <lineage>
        <taxon>Eukaryota</taxon>
        <taxon>Metazoa</taxon>
        <taxon>Chordata</taxon>
        <taxon>Craniata</taxon>
        <taxon>Vertebrata</taxon>
        <taxon>Euteleostomi</taxon>
        <taxon>Coelacanthiformes</taxon>
        <taxon>Coelacanthidae</taxon>
        <taxon>Latimeria</taxon>
    </lineage>
</organism>
<dbReference type="GO" id="GO:0031514">
    <property type="term" value="C:motile cilium"/>
    <property type="evidence" value="ECO:0007669"/>
    <property type="project" value="TreeGrafter"/>
</dbReference>
<dbReference type="PANTHER" id="PTHR21074">
    <property type="entry name" value="IQ AND UBIQUITIN-LIKE DOMAIN-CONTAINING PROTEIN"/>
    <property type="match status" value="1"/>
</dbReference>
<evidence type="ECO:0000259" key="2">
    <source>
        <dbReference type="PROSITE" id="PS50053"/>
    </source>
</evidence>
<dbReference type="InterPro" id="IPR000626">
    <property type="entry name" value="Ubiquitin-like_dom"/>
</dbReference>
<evidence type="ECO:0000313" key="3">
    <source>
        <dbReference type="Ensembl" id="ENSLACP00000013138.1"/>
    </source>
</evidence>